<reference evidence="1" key="2">
    <citation type="journal article" date="2022" name="New Phytol.">
        <title>Evolutionary transition to the ectomycorrhizal habit in the genomes of a hyperdiverse lineage of mushroom-forming fungi.</title>
        <authorList>
            <person name="Looney B."/>
            <person name="Miyauchi S."/>
            <person name="Morin E."/>
            <person name="Drula E."/>
            <person name="Courty P.E."/>
            <person name="Kohler A."/>
            <person name="Kuo A."/>
            <person name="LaButti K."/>
            <person name="Pangilinan J."/>
            <person name="Lipzen A."/>
            <person name="Riley R."/>
            <person name="Andreopoulos W."/>
            <person name="He G."/>
            <person name="Johnson J."/>
            <person name="Nolan M."/>
            <person name="Tritt A."/>
            <person name="Barry K.W."/>
            <person name="Grigoriev I.V."/>
            <person name="Nagy L.G."/>
            <person name="Hibbett D."/>
            <person name="Henrissat B."/>
            <person name="Matheny P.B."/>
            <person name="Labbe J."/>
            <person name="Martin F.M."/>
        </authorList>
    </citation>
    <scope>NUCLEOTIDE SEQUENCE</scope>
    <source>
        <strain evidence="1">FP105234-sp</strain>
    </source>
</reference>
<proteinExistence type="predicted"/>
<evidence type="ECO:0000313" key="2">
    <source>
        <dbReference type="Proteomes" id="UP000814033"/>
    </source>
</evidence>
<organism evidence="1 2">
    <name type="scientific">Auriscalpium vulgare</name>
    <dbReference type="NCBI Taxonomy" id="40419"/>
    <lineage>
        <taxon>Eukaryota</taxon>
        <taxon>Fungi</taxon>
        <taxon>Dikarya</taxon>
        <taxon>Basidiomycota</taxon>
        <taxon>Agaricomycotina</taxon>
        <taxon>Agaricomycetes</taxon>
        <taxon>Russulales</taxon>
        <taxon>Auriscalpiaceae</taxon>
        <taxon>Auriscalpium</taxon>
    </lineage>
</organism>
<name>A0ACB8RFM9_9AGAM</name>
<protein>
    <submittedName>
        <fullName evidence="1">Uncharacterized protein</fullName>
    </submittedName>
</protein>
<accession>A0ACB8RFM9</accession>
<reference evidence="1" key="1">
    <citation type="submission" date="2021-02" db="EMBL/GenBank/DDBJ databases">
        <authorList>
            <consortium name="DOE Joint Genome Institute"/>
            <person name="Ahrendt S."/>
            <person name="Looney B.P."/>
            <person name="Miyauchi S."/>
            <person name="Morin E."/>
            <person name="Drula E."/>
            <person name="Courty P.E."/>
            <person name="Chicoki N."/>
            <person name="Fauchery L."/>
            <person name="Kohler A."/>
            <person name="Kuo A."/>
            <person name="Labutti K."/>
            <person name="Pangilinan J."/>
            <person name="Lipzen A."/>
            <person name="Riley R."/>
            <person name="Andreopoulos W."/>
            <person name="He G."/>
            <person name="Johnson J."/>
            <person name="Barry K.W."/>
            <person name="Grigoriev I.V."/>
            <person name="Nagy L."/>
            <person name="Hibbett D."/>
            <person name="Henrissat B."/>
            <person name="Matheny P.B."/>
            <person name="Labbe J."/>
            <person name="Martin F."/>
        </authorList>
    </citation>
    <scope>NUCLEOTIDE SEQUENCE</scope>
    <source>
        <strain evidence="1">FP105234-sp</strain>
    </source>
</reference>
<gene>
    <name evidence="1" type="ORF">FA95DRAFT_508192</name>
</gene>
<sequence length="231" mass="26622">MPSYLLCAAFRKNIDHHANSPVVKRRCECKRKARRCSGSRRHTERLQAGECRACVRGKDVREAEWAIIEATARIAYRSRLAQGSCSLGLGRRDRGKRCSYSMRIWWHKGQDELRGQMRCSVRHTAAWYQRWTQSWILGETTDTKLKYLTEHIMYMLARDRTLTPATNLRRGQDARPRAGRHASRMRRCGTVTRGCTYVYVKCSIQIPASYDAVEQAHAAIVVDPSDGFCPR</sequence>
<dbReference type="EMBL" id="MU276040">
    <property type="protein sequence ID" value="KAI0042934.1"/>
    <property type="molecule type" value="Genomic_DNA"/>
</dbReference>
<keyword evidence="2" id="KW-1185">Reference proteome</keyword>
<comment type="caution">
    <text evidence="1">The sequence shown here is derived from an EMBL/GenBank/DDBJ whole genome shotgun (WGS) entry which is preliminary data.</text>
</comment>
<dbReference type="Proteomes" id="UP000814033">
    <property type="component" value="Unassembled WGS sequence"/>
</dbReference>
<evidence type="ECO:0000313" key="1">
    <source>
        <dbReference type="EMBL" id="KAI0042934.1"/>
    </source>
</evidence>